<dbReference type="PROSITE" id="PS00622">
    <property type="entry name" value="HTH_LUXR_1"/>
    <property type="match status" value="1"/>
</dbReference>
<keyword evidence="6" id="KW-1185">Reference proteome</keyword>
<keyword evidence="3" id="KW-0804">Transcription</keyword>
<reference evidence="5 6" key="1">
    <citation type="submission" date="2018-06" db="EMBL/GenBank/DDBJ databases">
        <title>Genomic Encyclopedia of Archaeal and Bacterial Type Strains, Phase II (KMG-II): from individual species to whole genera.</title>
        <authorList>
            <person name="Goeker M."/>
        </authorList>
    </citation>
    <scope>NUCLEOTIDE SEQUENCE [LARGE SCALE GENOMIC DNA]</scope>
    <source>
        <strain evidence="5 6">ATCC BAA-1881</strain>
    </source>
</reference>
<dbReference type="PANTHER" id="PTHR44688">
    <property type="entry name" value="DNA-BINDING TRANSCRIPTIONAL ACTIVATOR DEVR_DOSR"/>
    <property type="match status" value="1"/>
</dbReference>
<feature type="domain" description="HTH luxR-type" evidence="4">
    <location>
        <begin position="1"/>
        <end position="61"/>
    </location>
</feature>
<organism evidence="5 6">
    <name type="scientific">Thermosporothrix hazakensis</name>
    <dbReference type="NCBI Taxonomy" id="644383"/>
    <lineage>
        <taxon>Bacteria</taxon>
        <taxon>Bacillati</taxon>
        <taxon>Chloroflexota</taxon>
        <taxon>Ktedonobacteria</taxon>
        <taxon>Ktedonobacterales</taxon>
        <taxon>Thermosporotrichaceae</taxon>
        <taxon>Thermosporothrix</taxon>
    </lineage>
</organism>
<dbReference type="Gene3D" id="1.10.10.10">
    <property type="entry name" value="Winged helix-like DNA-binding domain superfamily/Winged helix DNA-binding domain"/>
    <property type="match status" value="1"/>
</dbReference>
<dbReference type="CDD" id="cd06170">
    <property type="entry name" value="LuxR_C_like"/>
    <property type="match status" value="1"/>
</dbReference>
<dbReference type="Proteomes" id="UP000248806">
    <property type="component" value="Unassembled WGS sequence"/>
</dbReference>
<comment type="caution">
    <text evidence="5">The sequence shown here is derived from an EMBL/GenBank/DDBJ whole genome shotgun (WGS) entry which is preliminary data.</text>
</comment>
<keyword evidence="2" id="KW-0238">DNA-binding</keyword>
<dbReference type="GO" id="GO:0006355">
    <property type="term" value="P:regulation of DNA-templated transcription"/>
    <property type="evidence" value="ECO:0007669"/>
    <property type="project" value="InterPro"/>
</dbReference>
<dbReference type="GO" id="GO:0003677">
    <property type="term" value="F:DNA binding"/>
    <property type="evidence" value="ECO:0007669"/>
    <property type="project" value="UniProtKB-KW"/>
</dbReference>
<sequence length="75" mass="8506">MSLSEQEVRVLRLLSVGRSNPEIARELFISINTVKIHIQSIYRKLNVHNRHKAGEVARALASSSPSLTQHNHPIR</sequence>
<dbReference type="InterPro" id="IPR016032">
    <property type="entry name" value="Sig_transdc_resp-reg_C-effctor"/>
</dbReference>
<dbReference type="AlphaFoldDB" id="A0A326U9H9"/>
<evidence type="ECO:0000259" key="4">
    <source>
        <dbReference type="PROSITE" id="PS50043"/>
    </source>
</evidence>
<evidence type="ECO:0000313" key="5">
    <source>
        <dbReference type="EMBL" id="PZW28486.1"/>
    </source>
</evidence>
<dbReference type="PANTHER" id="PTHR44688:SF16">
    <property type="entry name" value="DNA-BINDING TRANSCRIPTIONAL ACTIVATOR DEVR_DOSR"/>
    <property type="match status" value="1"/>
</dbReference>
<dbReference type="InterPro" id="IPR036388">
    <property type="entry name" value="WH-like_DNA-bd_sf"/>
</dbReference>
<dbReference type="PROSITE" id="PS50043">
    <property type="entry name" value="HTH_LUXR_2"/>
    <property type="match status" value="1"/>
</dbReference>
<gene>
    <name evidence="5" type="ORF">EI42_03240</name>
</gene>
<dbReference type="SMART" id="SM00421">
    <property type="entry name" value="HTH_LUXR"/>
    <property type="match status" value="1"/>
</dbReference>
<evidence type="ECO:0000256" key="1">
    <source>
        <dbReference type="ARBA" id="ARBA00023015"/>
    </source>
</evidence>
<evidence type="ECO:0000313" key="6">
    <source>
        <dbReference type="Proteomes" id="UP000248806"/>
    </source>
</evidence>
<evidence type="ECO:0000256" key="2">
    <source>
        <dbReference type="ARBA" id="ARBA00023125"/>
    </source>
</evidence>
<dbReference type="EMBL" id="QKUF01000010">
    <property type="protein sequence ID" value="PZW28486.1"/>
    <property type="molecule type" value="Genomic_DNA"/>
</dbReference>
<dbReference type="InterPro" id="IPR000792">
    <property type="entry name" value="Tscrpt_reg_LuxR_C"/>
</dbReference>
<dbReference type="SUPFAM" id="SSF46894">
    <property type="entry name" value="C-terminal effector domain of the bipartite response regulators"/>
    <property type="match status" value="1"/>
</dbReference>
<keyword evidence="1" id="KW-0805">Transcription regulation</keyword>
<accession>A0A326U9H9</accession>
<dbReference type="PRINTS" id="PR00038">
    <property type="entry name" value="HTHLUXR"/>
</dbReference>
<name>A0A326U9H9_THEHA</name>
<dbReference type="RefSeq" id="WP_170142671.1">
    <property type="nucleotide sequence ID" value="NZ_BIFX01000001.1"/>
</dbReference>
<evidence type="ECO:0000256" key="3">
    <source>
        <dbReference type="ARBA" id="ARBA00023163"/>
    </source>
</evidence>
<proteinExistence type="predicted"/>
<protein>
    <submittedName>
        <fullName evidence="5">LuxR family maltose regulon positive regulatory protein</fullName>
    </submittedName>
</protein>
<dbReference type="Pfam" id="PF00196">
    <property type="entry name" value="GerE"/>
    <property type="match status" value="1"/>
</dbReference>